<sequence>MFGIKDPLILTPYILLIVCVVFAVWYGIKNWSEDNEKDQQP</sequence>
<keyword evidence="1" id="KW-1133">Transmembrane helix</keyword>
<dbReference type="NCBIfam" id="NF045580">
    <property type="entry name" value="symport_access"/>
    <property type="match status" value="1"/>
</dbReference>
<gene>
    <name evidence="2" type="ORF">EZS27_009401</name>
</gene>
<comment type="caution">
    <text evidence="2">The sequence shown here is derived from an EMBL/GenBank/DDBJ whole genome shotgun (WGS) entry which is preliminary data.</text>
</comment>
<keyword evidence="1" id="KW-0472">Membrane</keyword>
<accession>A0A5J4S9N7</accession>
<organism evidence="2">
    <name type="scientific">termite gut metagenome</name>
    <dbReference type="NCBI Taxonomy" id="433724"/>
    <lineage>
        <taxon>unclassified sequences</taxon>
        <taxon>metagenomes</taxon>
        <taxon>organismal metagenomes</taxon>
    </lineage>
</organism>
<feature type="transmembrane region" description="Helical" evidence="1">
    <location>
        <begin position="7"/>
        <end position="28"/>
    </location>
</feature>
<reference evidence="2" key="1">
    <citation type="submission" date="2019-03" db="EMBL/GenBank/DDBJ databases">
        <title>Single cell metagenomics reveals metabolic interactions within the superorganism composed of flagellate Streblomastix strix and complex community of Bacteroidetes bacteria on its surface.</title>
        <authorList>
            <person name="Treitli S.C."/>
            <person name="Kolisko M."/>
            <person name="Husnik F."/>
            <person name="Keeling P."/>
            <person name="Hampl V."/>
        </authorList>
    </citation>
    <scope>NUCLEOTIDE SEQUENCE</scope>
    <source>
        <strain evidence="2">STM</strain>
    </source>
</reference>
<dbReference type="InterPro" id="IPR054615">
    <property type="entry name" value="Symport_access"/>
</dbReference>
<proteinExistence type="predicted"/>
<dbReference type="EMBL" id="SNRY01000300">
    <property type="protein sequence ID" value="KAA6342886.1"/>
    <property type="molecule type" value="Genomic_DNA"/>
</dbReference>
<dbReference type="AlphaFoldDB" id="A0A5J4S9N7"/>
<keyword evidence="1" id="KW-0812">Transmembrane</keyword>
<evidence type="ECO:0000313" key="2">
    <source>
        <dbReference type="EMBL" id="KAA6342886.1"/>
    </source>
</evidence>
<name>A0A5J4S9N7_9ZZZZ</name>
<evidence type="ECO:0000256" key="1">
    <source>
        <dbReference type="SAM" id="Phobius"/>
    </source>
</evidence>
<protein>
    <submittedName>
        <fullName evidence="2">Uncharacterized protein</fullName>
    </submittedName>
</protein>